<gene>
    <name evidence="1" type="ORF">L7E55_14295</name>
</gene>
<keyword evidence="2" id="KW-1185">Reference proteome</keyword>
<dbReference type="RefSeq" id="WP_277444985.1">
    <property type="nucleotide sequence ID" value="NZ_JAKOAV010000033.1"/>
</dbReference>
<organism evidence="1 2">
    <name type="scientific">Pelotomaculum isophthalicicum JI</name>
    <dbReference type="NCBI Taxonomy" id="947010"/>
    <lineage>
        <taxon>Bacteria</taxon>
        <taxon>Bacillati</taxon>
        <taxon>Bacillota</taxon>
        <taxon>Clostridia</taxon>
        <taxon>Eubacteriales</taxon>
        <taxon>Desulfotomaculaceae</taxon>
        <taxon>Pelotomaculum</taxon>
    </lineage>
</organism>
<dbReference type="EMBL" id="JAKOAV010000033">
    <property type="protein sequence ID" value="MDF9409512.1"/>
    <property type="molecule type" value="Genomic_DNA"/>
</dbReference>
<evidence type="ECO:0000313" key="2">
    <source>
        <dbReference type="Proteomes" id="UP001154312"/>
    </source>
</evidence>
<accession>A0A9X4H6R2</accession>
<reference evidence="1" key="1">
    <citation type="submission" date="2022-02" db="EMBL/GenBank/DDBJ databases">
        <authorList>
            <person name="Leng L."/>
        </authorList>
    </citation>
    <scope>NUCLEOTIDE SEQUENCE</scope>
    <source>
        <strain evidence="1">JI</strain>
    </source>
</reference>
<sequence length="55" mass="5780">MAPPGVSVAHYALNAVEATPQFTAGSDYARVPEEAAGIHLPEEQSVTKCLKLGQE</sequence>
<comment type="caution">
    <text evidence="1">The sequence shown here is derived from an EMBL/GenBank/DDBJ whole genome shotgun (WGS) entry which is preliminary data.</text>
</comment>
<proteinExistence type="predicted"/>
<evidence type="ECO:0000313" key="1">
    <source>
        <dbReference type="EMBL" id="MDF9409512.1"/>
    </source>
</evidence>
<dbReference type="Proteomes" id="UP001154312">
    <property type="component" value="Unassembled WGS sequence"/>
</dbReference>
<protein>
    <submittedName>
        <fullName evidence="1">Uncharacterized protein</fullName>
    </submittedName>
</protein>
<name>A0A9X4H6R2_9FIRM</name>
<dbReference type="AlphaFoldDB" id="A0A9X4H6R2"/>